<evidence type="ECO:0000256" key="2">
    <source>
        <dbReference type="ARBA" id="ARBA00022737"/>
    </source>
</evidence>
<accession>A0AAW2IE28</accession>
<dbReference type="Gene3D" id="2.130.10.10">
    <property type="entry name" value="YVTN repeat-like/Quinoprotein amine dehydrogenase"/>
    <property type="match status" value="2"/>
</dbReference>
<dbReference type="AlphaFoldDB" id="A0AAW2IE28"/>
<feature type="compositionally biased region" description="Basic residues" evidence="4">
    <location>
        <begin position="502"/>
        <end position="514"/>
    </location>
</feature>
<evidence type="ECO:0008006" key="6">
    <source>
        <dbReference type="Google" id="ProtNLM"/>
    </source>
</evidence>
<proteinExistence type="predicted"/>
<dbReference type="InterPro" id="IPR036322">
    <property type="entry name" value="WD40_repeat_dom_sf"/>
</dbReference>
<feature type="region of interest" description="Disordered" evidence="4">
    <location>
        <begin position="1"/>
        <end position="22"/>
    </location>
</feature>
<dbReference type="EMBL" id="JARGDH010000001">
    <property type="protein sequence ID" value="KAL0280399.1"/>
    <property type="molecule type" value="Genomic_DNA"/>
</dbReference>
<feature type="compositionally biased region" description="Basic and acidic residues" evidence="4">
    <location>
        <begin position="515"/>
        <end position="533"/>
    </location>
</feature>
<dbReference type="CDD" id="cd00200">
    <property type="entry name" value="WD40"/>
    <property type="match status" value="1"/>
</dbReference>
<dbReference type="SUPFAM" id="SSF50978">
    <property type="entry name" value="WD40 repeat-like"/>
    <property type="match status" value="1"/>
</dbReference>
<evidence type="ECO:0000256" key="1">
    <source>
        <dbReference type="ARBA" id="ARBA00022574"/>
    </source>
</evidence>
<dbReference type="PANTHER" id="PTHR19847">
    <property type="entry name" value="DDB1- AND CUL4-ASSOCIATED FACTOR 11"/>
    <property type="match status" value="1"/>
</dbReference>
<organism evidence="5">
    <name type="scientific">Menopon gallinae</name>
    <name type="common">poultry shaft louse</name>
    <dbReference type="NCBI Taxonomy" id="328185"/>
    <lineage>
        <taxon>Eukaryota</taxon>
        <taxon>Metazoa</taxon>
        <taxon>Ecdysozoa</taxon>
        <taxon>Arthropoda</taxon>
        <taxon>Hexapoda</taxon>
        <taxon>Insecta</taxon>
        <taxon>Pterygota</taxon>
        <taxon>Neoptera</taxon>
        <taxon>Paraneoptera</taxon>
        <taxon>Psocodea</taxon>
        <taxon>Troctomorpha</taxon>
        <taxon>Phthiraptera</taxon>
        <taxon>Amblycera</taxon>
        <taxon>Menoponidae</taxon>
        <taxon>Menopon</taxon>
    </lineage>
</organism>
<evidence type="ECO:0000256" key="3">
    <source>
        <dbReference type="PROSITE-ProRule" id="PRU00221"/>
    </source>
</evidence>
<evidence type="ECO:0000256" key="4">
    <source>
        <dbReference type="SAM" id="MobiDB-lite"/>
    </source>
</evidence>
<keyword evidence="1 3" id="KW-0853">WD repeat</keyword>
<dbReference type="GO" id="GO:0080008">
    <property type="term" value="C:Cul4-RING E3 ubiquitin ligase complex"/>
    <property type="evidence" value="ECO:0007669"/>
    <property type="project" value="TreeGrafter"/>
</dbReference>
<dbReference type="FunFam" id="2.130.10.10:FF:000492">
    <property type="entry name" value="LEC14B homolog isoform X2"/>
    <property type="match status" value="1"/>
</dbReference>
<dbReference type="InterPro" id="IPR051859">
    <property type="entry name" value="DCAF"/>
</dbReference>
<dbReference type="SMART" id="SM00320">
    <property type="entry name" value="WD40"/>
    <property type="match status" value="7"/>
</dbReference>
<dbReference type="Pfam" id="PF00400">
    <property type="entry name" value="WD40"/>
    <property type="match status" value="5"/>
</dbReference>
<feature type="repeat" description="WD" evidence="3">
    <location>
        <begin position="320"/>
        <end position="354"/>
    </location>
</feature>
<protein>
    <recommendedName>
        <fullName evidence="6">DDB1- and CUL4-associated factor 11</fullName>
    </recommendedName>
</protein>
<reference evidence="5" key="1">
    <citation type="journal article" date="2024" name="Gigascience">
        <title>Chromosome-level genome of the poultry shaft louse Menopon gallinae provides insight into the host-switching and adaptive evolution of parasitic lice.</title>
        <authorList>
            <person name="Xu Y."/>
            <person name="Ma L."/>
            <person name="Liu S."/>
            <person name="Liang Y."/>
            <person name="Liu Q."/>
            <person name="He Z."/>
            <person name="Tian L."/>
            <person name="Duan Y."/>
            <person name="Cai W."/>
            <person name="Li H."/>
            <person name="Song F."/>
        </authorList>
    </citation>
    <scope>NUCLEOTIDE SEQUENCE</scope>
    <source>
        <strain evidence="5">Cailab_2023a</strain>
    </source>
</reference>
<dbReference type="PROSITE" id="PS50082">
    <property type="entry name" value="WD_REPEATS_2"/>
    <property type="match status" value="3"/>
</dbReference>
<comment type="caution">
    <text evidence="5">The sequence shown here is derived from an EMBL/GenBank/DDBJ whole genome shotgun (WGS) entry which is preliminary data.</text>
</comment>
<name>A0AAW2IE28_9NEOP</name>
<feature type="region of interest" description="Disordered" evidence="4">
    <location>
        <begin position="491"/>
        <end position="533"/>
    </location>
</feature>
<dbReference type="PRINTS" id="PR00320">
    <property type="entry name" value="GPROTEINBRPT"/>
</dbReference>
<dbReference type="PANTHER" id="PTHR19847:SF7">
    <property type="entry name" value="DDB1- AND CUL4-ASSOCIATED FACTOR 11"/>
    <property type="match status" value="1"/>
</dbReference>
<keyword evidence="2" id="KW-0677">Repeat</keyword>
<sequence>MGTTKSRRMDDSDSSSFSDDTFPESDYDSVLQHYIRCGHVRIRSSEDPVHGMGIVMELDALSVRLGKPNTNVLDESEVSMITRQSSGLMHKRGQQRPNSIAAMICARERGLNGSISFSNGDCCKISNSFLPNTNFWVRSFHTKIFCGTYLNDGNIFLSASQDRLVRLFDTRNGNFKLIKTITARDVGWSILDVAVSPDGNYMAYSSWCECLQLCKLWGDTEDQEALLLCPEEKRFCIFSLKFSADGREILCGANDGYIYVYDRECNQRAFRITGHDDDVNAVAFADNRSQILYSAGDDGVCKVWDRRTLSESHPKPVGCLAGHMDGITFIEPRGDGRHLLTNSKDQSIKLWDMRRFSTKIGLQNTKDAVSIQNWDYRWQKVPKGLRNPKKQLEGDTSIMTYCGHSVLQTLCRCHFSPAETTGQRYIYTGCAAGRVIIYDVLTGQTVRMLEGHTNCVRDVAWHPHRPEITSISWDGTIRLWNYHEDIELSDEEEEEGNSYFVGKRKRNKPLRRSQRLADQKLKWKKQNESADQN</sequence>
<evidence type="ECO:0000313" key="5">
    <source>
        <dbReference type="EMBL" id="KAL0280399.1"/>
    </source>
</evidence>
<dbReference type="PROSITE" id="PS50294">
    <property type="entry name" value="WD_REPEATS_REGION"/>
    <property type="match status" value="3"/>
</dbReference>
<feature type="repeat" description="WD" evidence="3">
    <location>
        <begin position="272"/>
        <end position="314"/>
    </location>
</feature>
<dbReference type="GO" id="GO:0043161">
    <property type="term" value="P:proteasome-mediated ubiquitin-dependent protein catabolic process"/>
    <property type="evidence" value="ECO:0007669"/>
    <property type="project" value="TreeGrafter"/>
</dbReference>
<dbReference type="InterPro" id="IPR020472">
    <property type="entry name" value="WD40_PAC1"/>
</dbReference>
<dbReference type="InterPro" id="IPR001680">
    <property type="entry name" value="WD40_rpt"/>
</dbReference>
<feature type="repeat" description="WD" evidence="3">
    <location>
        <begin position="449"/>
        <end position="490"/>
    </location>
</feature>
<dbReference type="InterPro" id="IPR015943">
    <property type="entry name" value="WD40/YVTN_repeat-like_dom_sf"/>
</dbReference>
<gene>
    <name evidence="5" type="ORF">PYX00_001698</name>
</gene>